<dbReference type="GO" id="GO:0051496">
    <property type="term" value="P:positive regulation of stress fiber assembly"/>
    <property type="evidence" value="ECO:0007669"/>
    <property type="project" value="TreeGrafter"/>
</dbReference>
<reference evidence="4 5" key="1">
    <citation type="journal article" date="2019" name="Mol. Ecol. Resour.">
        <title>Improving Illumina assemblies with Hi-C and long reads: an example with the North African dromedary.</title>
        <authorList>
            <person name="Elbers J.P."/>
            <person name="Rogers M.F."/>
            <person name="Perelman P.L."/>
            <person name="Proskuryakova A.A."/>
            <person name="Serdyukova N.A."/>
            <person name="Johnson W.E."/>
            <person name="Horin P."/>
            <person name="Corander J."/>
            <person name="Murphy D."/>
            <person name="Burger P.A."/>
        </authorList>
    </citation>
    <scope>NUCLEOTIDE SEQUENCE [LARGE SCALE GENOMIC DNA]</scope>
    <source>
        <strain evidence="4">Drom800</strain>
        <tissue evidence="4">Blood</tissue>
    </source>
</reference>
<keyword evidence="1" id="KW-0344">Guanine-nucleotide releasing factor</keyword>
<dbReference type="GO" id="GO:0030036">
    <property type="term" value="P:actin cytoskeleton organization"/>
    <property type="evidence" value="ECO:0007669"/>
    <property type="project" value="TreeGrafter"/>
</dbReference>
<dbReference type="GO" id="GO:0032933">
    <property type="term" value="P:SREBP signaling pathway"/>
    <property type="evidence" value="ECO:0007669"/>
    <property type="project" value="TreeGrafter"/>
</dbReference>
<proteinExistence type="predicted"/>
<evidence type="ECO:0000313" key="5">
    <source>
        <dbReference type="Proteomes" id="UP000299084"/>
    </source>
</evidence>
<evidence type="ECO:0000256" key="3">
    <source>
        <dbReference type="SAM" id="SignalP"/>
    </source>
</evidence>
<dbReference type="GO" id="GO:0005829">
    <property type="term" value="C:cytosol"/>
    <property type="evidence" value="ECO:0007669"/>
    <property type="project" value="TreeGrafter"/>
</dbReference>
<dbReference type="EMBL" id="JWIN03000013">
    <property type="protein sequence ID" value="KAB1268347.1"/>
    <property type="molecule type" value="Genomic_DNA"/>
</dbReference>
<feature type="chain" id="PRO_5024455306" evidence="3">
    <location>
        <begin position="29"/>
        <end position="227"/>
    </location>
</feature>
<evidence type="ECO:0000313" key="4">
    <source>
        <dbReference type="EMBL" id="KAB1268347.1"/>
    </source>
</evidence>
<feature type="region of interest" description="Disordered" evidence="2">
    <location>
        <begin position="133"/>
        <end position="154"/>
    </location>
</feature>
<dbReference type="GO" id="GO:0005085">
    <property type="term" value="F:guanyl-nucleotide exchange factor activity"/>
    <property type="evidence" value="ECO:0007669"/>
    <property type="project" value="UniProtKB-KW"/>
</dbReference>
<feature type="compositionally biased region" description="Basic and acidic residues" evidence="2">
    <location>
        <begin position="81"/>
        <end position="98"/>
    </location>
</feature>
<comment type="caution">
    <text evidence="4">The sequence shown here is derived from an EMBL/GenBank/DDBJ whole genome shotgun (WGS) entry which is preliminary data.</text>
</comment>
<keyword evidence="3" id="KW-0732">Signal</keyword>
<evidence type="ECO:0000256" key="2">
    <source>
        <dbReference type="SAM" id="MobiDB-lite"/>
    </source>
</evidence>
<dbReference type="PANTHER" id="PTHR12877:SF16">
    <property type="entry name" value="RHO GUANINE NUCLEOTIDE EXCHANGE FACTOR 10-LIKE PROTEIN"/>
    <property type="match status" value="1"/>
</dbReference>
<feature type="region of interest" description="Disordered" evidence="2">
    <location>
        <begin position="81"/>
        <end position="109"/>
    </location>
</feature>
<dbReference type="Proteomes" id="UP000299084">
    <property type="component" value="Unassembled WGS sequence"/>
</dbReference>
<keyword evidence="5" id="KW-1185">Reference proteome</keyword>
<sequence>MLASLSAGQKHLCVTSLLICQGLLWVGTDQGVIVLLPVPRLEGIPKITGKGMVSLNGHCGPVAFLAVATSILAPDILRSDQEEAEGPRAEEDKPDGQAHEPAPVPASHVGRELTRKKGILLQYRLRSTAHLPGPLLSVREPEPTDGSALEHSEEDGSIYEMADDPDVWVRSRPCARDAHRKEICSVAIISGGQGYRNFGSAPGGSGKPAPCGETDSALLIWQVPLML</sequence>
<organism evidence="4 5">
    <name type="scientific">Camelus dromedarius</name>
    <name type="common">Dromedary</name>
    <name type="synonym">Arabian camel</name>
    <dbReference type="NCBI Taxonomy" id="9838"/>
    <lineage>
        <taxon>Eukaryota</taxon>
        <taxon>Metazoa</taxon>
        <taxon>Chordata</taxon>
        <taxon>Craniata</taxon>
        <taxon>Vertebrata</taxon>
        <taxon>Euteleostomi</taxon>
        <taxon>Mammalia</taxon>
        <taxon>Eutheria</taxon>
        <taxon>Laurasiatheria</taxon>
        <taxon>Artiodactyla</taxon>
        <taxon>Tylopoda</taxon>
        <taxon>Camelidae</taxon>
        <taxon>Camelus</taxon>
    </lineage>
</organism>
<dbReference type="AlphaFoldDB" id="A0A5N4DB84"/>
<dbReference type="PANTHER" id="PTHR12877">
    <property type="entry name" value="RHO GUANINE NUCLEOTIDE EXCHANGE FACTOR"/>
    <property type="match status" value="1"/>
</dbReference>
<accession>A0A5N4DB84</accession>
<dbReference type="InterPro" id="IPR039919">
    <property type="entry name" value="ARHGEF10/ARHGEF17"/>
</dbReference>
<protein>
    <submittedName>
        <fullName evidence="4">Rho guanine nucleotide exchange factor 10-like protein</fullName>
    </submittedName>
</protein>
<feature type="signal peptide" evidence="3">
    <location>
        <begin position="1"/>
        <end position="28"/>
    </location>
</feature>
<dbReference type="Pfam" id="PF19056">
    <property type="entry name" value="WD40_2"/>
    <property type="match status" value="1"/>
</dbReference>
<name>A0A5N4DB84_CAMDR</name>
<evidence type="ECO:0000256" key="1">
    <source>
        <dbReference type="ARBA" id="ARBA00022658"/>
    </source>
</evidence>
<gene>
    <name evidence="4" type="ORF">Cadr_000013319</name>
</gene>